<accession>A0A9J7BW65</accession>
<dbReference type="SUPFAM" id="SSF51182">
    <property type="entry name" value="RmlC-like cupins"/>
    <property type="match status" value="1"/>
</dbReference>
<evidence type="ECO:0000313" key="1">
    <source>
        <dbReference type="EMBL" id="UWZ86050.1"/>
    </source>
</evidence>
<dbReference type="KEGG" id="orp:MOP44_08905"/>
<dbReference type="Proteomes" id="UP001059380">
    <property type="component" value="Chromosome"/>
</dbReference>
<name>A0A9J7BW65_9BACT</name>
<dbReference type="InterPro" id="IPR011051">
    <property type="entry name" value="RmlC_Cupin_sf"/>
</dbReference>
<dbReference type="Gene3D" id="2.60.120.10">
    <property type="entry name" value="Jelly Rolls"/>
    <property type="match status" value="1"/>
</dbReference>
<gene>
    <name evidence="1" type="ORF">MOP44_08905</name>
</gene>
<protein>
    <submittedName>
        <fullName evidence="1">Uncharacterized protein</fullName>
    </submittedName>
</protein>
<proteinExistence type="predicted"/>
<evidence type="ECO:0000313" key="2">
    <source>
        <dbReference type="Proteomes" id="UP001059380"/>
    </source>
</evidence>
<sequence>MEKMQPEQLLARLIHGSPDPAPPRRSESELAKVQHWTAPILLERCAYLRKMARAGEGWASDTIRDYPGHQATLVVRLRNSSAEMLDGVAQMIHVLEGRATIVTGGLIERPRKTAPGQTTGTAILGGSTQELRPGDVIHIAGGIPVQFHVPNEKPFSCLILQIKEEPTT</sequence>
<dbReference type="EMBL" id="CP093313">
    <property type="protein sequence ID" value="UWZ86050.1"/>
    <property type="molecule type" value="Genomic_DNA"/>
</dbReference>
<dbReference type="InterPro" id="IPR014710">
    <property type="entry name" value="RmlC-like_jellyroll"/>
</dbReference>
<organism evidence="1 2">
    <name type="scientific">Occallatibacter riparius</name>
    <dbReference type="NCBI Taxonomy" id="1002689"/>
    <lineage>
        <taxon>Bacteria</taxon>
        <taxon>Pseudomonadati</taxon>
        <taxon>Acidobacteriota</taxon>
        <taxon>Terriglobia</taxon>
        <taxon>Terriglobales</taxon>
        <taxon>Acidobacteriaceae</taxon>
        <taxon>Occallatibacter</taxon>
    </lineage>
</organism>
<dbReference type="RefSeq" id="WP_260795693.1">
    <property type="nucleotide sequence ID" value="NZ_CP093313.1"/>
</dbReference>
<dbReference type="AlphaFoldDB" id="A0A9J7BW65"/>
<keyword evidence="2" id="KW-1185">Reference proteome</keyword>
<reference evidence="1" key="1">
    <citation type="submission" date="2021-04" db="EMBL/GenBank/DDBJ databases">
        <title>Phylogenetic analysis of Acidobacteriaceae.</title>
        <authorList>
            <person name="Qiu L."/>
            <person name="Zhang Q."/>
        </authorList>
    </citation>
    <scope>NUCLEOTIDE SEQUENCE</scope>
    <source>
        <strain evidence="1">DSM 25168</strain>
    </source>
</reference>